<keyword evidence="4 10" id="KW-0812">Transmembrane</keyword>
<evidence type="ECO:0000256" key="4">
    <source>
        <dbReference type="ARBA" id="ARBA00022692"/>
    </source>
</evidence>
<evidence type="ECO:0000313" key="15">
    <source>
        <dbReference type="Proteomes" id="UP000294830"/>
    </source>
</evidence>
<evidence type="ECO:0000313" key="14">
    <source>
        <dbReference type="EMBL" id="TCN70071.1"/>
    </source>
</evidence>
<dbReference type="InterPro" id="IPR023997">
    <property type="entry name" value="TonB-dep_OMP_SusC/RagA_CS"/>
</dbReference>
<organism evidence="14 15">
    <name type="scientific">Acetobacteroides hydrogenigenes</name>
    <dbReference type="NCBI Taxonomy" id="979970"/>
    <lineage>
        <taxon>Bacteria</taxon>
        <taxon>Pseudomonadati</taxon>
        <taxon>Bacteroidota</taxon>
        <taxon>Bacteroidia</taxon>
        <taxon>Bacteroidales</taxon>
        <taxon>Rikenellaceae</taxon>
        <taxon>Acetobacteroides</taxon>
    </lineage>
</organism>
<comment type="caution">
    <text evidence="14">The sequence shown here is derived from an EMBL/GenBank/DDBJ whole genome shotgun (WGS) entry which is preliminary data.</text>
</comment>
<dbReference type="PROSITE" id="PS52016">
    <property type="entry name" value="TONB_DEPENDENT_REC_3"/>
    <property type="match status" value="1"/>
</dbReference>
<keyword evidence="3 10" id="KW-1134">Transmembrane beta strand</keyword>
<keyword evidence="6 11" id="KW-0798">TonB box</keyword>
<dbReference type="Gene3D" id="2.40.170.20">
    <property type="entry name" value="TonB-dependent receptor, beta-barrel domain"/>
    <property type="match status" value="1"/>
</dbReference>
<dbReference type="NCBIfam" id="TIGR04057">
    <property type="entry name" value="SusC_RagA_signa"/>
    <property type="match status" value="1"/>
</dbReference>
<dbReference type="Pfam" id="PF07715">
    <property type="entry name" value="Plug"/>
    <property type="match status" value="1"/>
</dbReference>
<reference evidence="14 15" key="1">
    <citation type="submission" date="2019-03" db="EMBL/GenBank/DDBJ databases">
        <title>Genomic Encyclopedia of Archaeal and Bacterial Type Strains, Phase II (KMG-II): from individual species to whole genera.</title>
        <authorList>
            <person name="Goeker M."/>
        </authorList>
    </citation>
    <scope>NUCLEOTIDE SEQUENCE [LARGE SCALE GENOMIC DNA]</scope>
    <source>
        <strain evidence="14 15">RL-C</strain>
    </source>
</reference>
<dbReference type="Proteomes" id="UP000294830">
    <property type="component" value="Unassembled WGS sequence"/>
</dbReference>
<dbReference type="PANTHER" id="PTHR30069">
    <property type="entry name" value="TONB-DEPENDENT OUTER MEMBRANE RECEPTOR"/>
    <property type="match status" value="1"/>
</dbReference>
<dbReference type="OrthoDB" id="9768177at2"/>
<keyword evidence="5" id="KW-0732">Signal</keyword>
<evidence type="ECO:0000256" key="5">
    <source>
        <dbReference type="ARBA" id="ARBA00022729"/>
    </source>
</evidence>
<gene>
    <name evidence="14" type="ORF">CLV25_10422</name>
</gene>
<dbReference type="InterPro" id="IPR012910">
    <property type="entry name" value="Plug_dom"/>
</dbReference>
<dbReference type="EMBL" id="SLWB01000004">
    <property type="protein sequence ID" value="TCN70071.1"/>
    <property type="molecule type" value="Genomic_DNA"/>
</dbReference>
<dbReference type="InterPro" id="IPR037066">
    <property type="entry name" value="Plug_dom_sf"/>
</dbReference>
<evidence type="ECO:0000256" key="7">
    <source>
        <dbReference type="ARBA" id="ARBA00023136"/>
    </source>
</evidence>
<dbReference type="Gene3D" id="2.170.130.10">
    <property type="entry name" value="TonB-dependent receptor, plug domain"/>
    <property type="match status" value="1"/>
</dbReference>
<name>A0A4R2EMY0_9BACT</name>
<dbReference type="SUPFAM" id="SSF49464">
    <property type="entry name" value="Carboxypeptidase regulatory domain-like"/>
    <property type="match status" value="1"/>
</dbReference>
<feature type="domain" description="TonB-dependent receptor plug" evidence="13">
    <location>
        <begin position="135"/>
        <end position="239"/>
    </location>
</feature>
<evidence type="ECO:0000259" key="13">
    <source>
        <dbReference type="Pfam" id="PF07715"/>
    </source>
</evidence>
<keyword evidence="8" id="KW-0675">Receptor</keyword>
<evidence type="ECO:0000256" key="2">
    <source>
        <dbReference type="ARBA" id="ARBA00022448"/>
    </source>
</evidence>
<dbReference type="InterPro" id="IPR039426">
    <property type="entry name" value="TonB-dep_rcpt-like"/>
</dbReference>
<accession>A0A4R2EMY0</accession>
<evidence type="ECO:0000256" key="8">
    <source>
        <dbReference type="ARBA" id="ARBA00023170"/>
    </source>
</evidence>
<dbReference type="InterPro" id="IPR008969">
    <property type="entry name" value="CarboxyPept-like_regulatory"/>
</dbReference>
<comment type="subcellular location">
    <subcellularLocation>
        <location evidence="1 10">Cell outer membrane</location>
        <topology evidence="1 10">Multi-pass membrane protein</topology>
    </subcellularLocation>
</comment>
<dbReference type="InterPro" id="IPR023996">
    <property type="entry name" value="TonB-dep_OMP_SusC/RagA"/>
</dbReference>
<dbReference type="Pfam" id="PF00593">
    <property type="entry name" value="TonB_dep_Rec_b-barrel"/>
    <property type="match status" value="1"/>
</dbReference>
<dbReference type="NCBIfam" id="TIGR04056">
    <property type="entry name" value="OMP_RagA_SusC"/>
    <property type="match status" value="1"/>
</dbReference>
<evidence type="ECO:0000256" key="10">
    <source>
        <dbReference type="PROSITE-ProRule" id="PRU01360"/>
    </source>
</evidence>
<dbReference type="GO" id="GO:0015344">
    <property type="term" value="F:siderophore uptake transmembrane transporter activity"/>
    <property type="evidence" value="ECO:0007669"/>
    <property type="project" value="TreeGrafter"/>
</dbReference>
<dbReference type="Pfam" id="PF13715">
    <property type="entry name" value="CarbopepD_reg_2"/>
    <property type="match status" value="1"/>
</dbReference>
<dbReference type="GO" id="GO:0009279">
    <property type="term" value="C:cell outer membrane"/>
    <property type="evidence" value="ECO:0007669"/>
    <property type="project" value="UniProtKB-SubCell"/>
</dbReference>
<evidence type="ECO:0000259" key="12">
    <source>
        <dbReference type="Pfam" id="PF00593"/>
    </source>
</evidence>
<dbReference type="InterPro" id="IPR000531">
    <property type="entry name" value="Beta-barrel_TonB"/>
</dbReference>
<keyword evidence="15" id="KW-1185">Reference proteome</keyword>
<dbReference type="SUPFAM" id="SSF56935">
    <property type="entry name" value="Porins"/>
    <property type="match status" value="1"/>
</dbReference>
<protein>
    <submittedName>
        <fullName evidence="14">TonB-linked SusC/RagA family outer membrane protein</fullName>
    </submittedName>
</protein>
<dbReference type="GO" id="GO:0044718">
    <property type="term" value="P:siderophore transmembrane transport"/>
    <property type="evidence" value="ECO:0007669"/>
    <property type="project" value="TreeGrafter"/>
</dbReference>
<feature type="domain" description="TonB-dependent receptor-like beta-barrel" evidence="12">
    <location>
        <begin position="377"/>
        <end position="954"/>
    </location>
</feature>
<dbReference type="FunFam" id="2.170.130.10:FF:000003">
    <property type="entry name" value="SusC/RagA family TonB-linked outer membrane protein"/>
    <property type="match status" value="1"/>
</dbReference>
<comment type="similarity">
    <text evidence="10 11">Belongs to the TonB-dependent receptor family.</text>
</comment>
<dbReference type="InterPro" id="IPR036942">
    <property type="entry name" value="Beta-barrel_TonB_sf"/>
</dbReference>
<keyword evidence="2 10" id="KW-0813">Transport</keyword>
<dbReference type="Gene3D" id="2.60.40.1120">
    <property type="entry name" value="Carboxypeptidase-like, regulatory domain"/>
    <property type="match status" value="1"/>
</dbReference>
<dbReference type="RefSeq" id="WP_131838634.1">
    <property type="nucleotide sequence ID" value="NZ_SLWB01000004.1"/>
</dbReference>
<evidence type="ECO:0000256" key="9">
    <source>
        <dbReference type="ARBA" id="ARBA00023237"/>
    </source>
</evidence>
<evidence type="ECO:0000256" key="6">
    <source>
        <dbReference type="ARBA" id="ARBA00023077"/>
    </source>
</evidence>
<dbReference type="PANTHER" id="PTHR30069:SF29">
    <property type="entry name" value="HEMOGLOBIN AND HEMOGLOBIN-HAPTOGLOBIN-BINDING PROTEIN 1-RELATED"/>
    <property type="match status" value="1"/>
</dbReference>
<evidence type="ECO:0000256" key="11">
    <source>
        <dbReference type="RuleBase" id="RU003357"/>
    </source>
</evidence>
<keyword evidence="9 10" id="KW-0998">Cell outer membrane</keyword>
<proteinExistence type="inferred from homology"/>
<keyword evidence="7 10" id="KW-0472">Membrane</keyword>
<evidence type="ECO:0000256" key="3">
    <source>
        <dbReference type="ARBA" id="ARBA00022452"/>
    </source>
</evidence>
<dbReference type="AlphaFoldDB" id="A0A4R2EMY0"/>
<evidence type="ECO:0000256" key="1">
    <source>
        <dbReference type="ARBA" id="ARBA00004571"/>
    </source>
</evidence>
<sequence length="994" mass="109861">MKITSHWRIGGSKPTMLLAALMCIGGITPTIGAGSPTVAIVQNQTTVKIIVVDPSGMPLPGATIKVVGSDKGTTTNANGEATITAKANASIECSFIGMQKQTIAINGQSTIKVALTEDNQKIEEVVVVAYGTQKKTSVTGSVSTLKSDKLKDVTTPNIGNMLQGKVAGVVVTNASGEPGSTPSIIIRGKGSLNQAVEPLWVVDGIVGAISPNPNDIENITVLKDASATALYGSRGANGVIMVTTKKGKSGASKISASAVYGTNTLSMGNFELMNSKELYDYQKAFNNQPWFNEDLLKTDTDWFDLSTHTGSTQNYNVAYSSSSDKSNNYISGDFYTEDGAVKGKEFSRYSARWNNDYKVSKWFTIRSKVAGNYSEDEDRQHSLYNMFLYLPWDKPYNADGSVRSGKEDDWLGRDMNNYLYDLQWNYGKSRTLSASASVGFDVTITDYLKFESNNSINHYINNSMSYTDKNSTSGESDEGSLYNYSYWDDTKFTNQLLKFNKAFGAHRVDALLGYEYSRNKYDWFDATGAGIPSGYEVLNVTAKAKSVSGNKSAWAIQSYLFNANYMYNDRYMAQFSARRDGSSKFGEDKRYGNFFTLSAGWNVHNEAFFAPLKKYITTMKLRASYGSVGNTPNGNYSHLGLYSLKFYNGSPAFFPAQYGNRNLTWEKAYSTNFAIDMRLFDRVDLNIDLYDKDTKDLLYYVTFPSVSGYDGQYQNIGALRNRGVEITVNANIINKKDFFWNADFNIGFNKNEITKLYNGKSVISGLKRLEEGYDMDTWYMREWAGVNPENGSPQWWKDVKDANGNVTGREKTSSYSAATLYRLNFSASPDFSGGFGTTIGYKGLTLAANFGFLYGNKIYHSARELYDNDGGYSTYNSMKLYDGWKRWEKPGDIATHPKAVEGGNNQAFKSSSRYLEDGSFLKLRNVTLSYNIPSNIVKKVKLNGAKVYISGDNLLTLTDFSGIDPEVGTSNSGNSGASAYPMVKKVVFGINIDL</sequence>